<dbReference type="Gene3D" id="2.170.120.30">
    <property type="match status" value="1"/>
</dbReference>
<sequence>MRKLKKELLASVKNKRLNVFLLFLSSSFVILIFTKLSKEYTNTVAFEVKKINVPQDKVILNDSNNSVDIRLKTHGFKWLQYYLTKPQIAVDFSNEVYRTGSSYVFAKSVSYLNEKKQFQNQVKLLSIAPDTLMFRFDTNMVKKVPVLAKAEIQFAPGFDMLNEVEAYPDSIVVVGPHDMVESLQGLETELVQLDNVKTDISKKARLKLPKNRKDLKFSLDEVELVADVEKFTEGTVKIPIRVINVPDSISIKCFPKEVNVSYYTSLEYFNTVKPKDFRVICDYKKAEQNQSFLITELVRFPENVKRIKLSQQRIEFIIVK</sequence>
<evidence type="ECO:0000313" key="1">
    <source>
        <dbReference type="EMBL" id="MBC3759737.1"/>
    </source>
</evidence>
<keyword evidence="2" id="KW-1185">Reference proteome</keyword>
<dbReference type="Gene3D" id="2.170.120.40">
    <property type="entry name" value="YbbR-like domain"/>
    <property type="match status" value="1"/>
</dbReference>
<protein>
    <submittedName>
        <fullName evidence="1">YbbR-like domain-containing protein</fullName>
    </submittedName>
</protein>
<dbReference type="AlphaFoldDB" id="A0A923HK23"/>
<evidence type="ECO:0000313" key="2">
    <source>
        <dbReference type="Proteomes" id="UP000656244"/>
    </source>
</evidence>
<dbReference type="PANTHER" id="PTHR37804">
    <property type="entry name" value="CDAA REGULATORY PROTEIN CDAR"/>
    <property type="match status" value="1"/>
</dbReference>
<name>A0A923HK23_9FLAO</name>
<gene>
    <name evidence="1" type="ORF">H7U19_15090</name>
</gene>
<dbReference type="Pfam" id="PF07949">
    <property type="entry name" value="YbbR"/>
    <property type="match status" value="1"/>
</dbReference>
<dbReference type="InterPro" id="IPR053154">
    <property type="entry name" value="c-di-AMP_regulator"/>
</dbReference>
<dbReference type="Proteomes" id="UP000656244">
    <property type="component" value="Unassembled WGS sequence"/>
</dbReference>
<proteinExistence type="predicted"/>
<accession>A0A923HK23</accession>
<dbReference type="InterPro" id="IPR012505">
    <property type="entry name" value="YbbR"/>
</dbReference>
<dbReference type="PANTHER" id="PTHR37804:SF1">
    <property type="entry name" value="CDAA REGULATORY PROTEIN CDAR"/>
    <property type="match status" value="1"/>
</dbReference>
<dbReference type="EMBL" id="JACNMF010000005">
    <property type="protein sequence ID" value="MBC3759737.1"/>
    <property type="molecule type" value="Genomic_DNA"/>
</dbReference>
<comment type="caution">
    <text evidence="1">The sequence shown here is derived from an EMBL/GenBank/DDBJ whole genome shotgun (WGS) entry which is preliminary data.</text>
</comment>
<reference evidence="1" key="1">
    <citation type="submission" date="2020-08" db="EMBL/GenBank/DDBJ databases">
        <title>Hyunsoonleella sp. strain SJ7 genome sequencing and assembly.</title>
        <authorList>
            <person name="Kim I."/>
        </authorList>
    </citation>
    <scope>NUCLEOTIDE SEQUENCE</scope>
    <source>
        <strain evidence="1">SJ7</strain>
    </source>
</reference>
<organism evidence="1 2">
    <name type="scientific">Hyunsoonleella aquatilis</name>
    <dbReference type="NCBI Taxonomy" id="2762758"/>
    <lineage>
        <taxon>Bacteria</taxon>
        <taxon>Pseudomonadati</taxon>
        <taxon>Bacteroidota</taxon>
        <taxon>Flavobacteriia</taxon>
        <taxon>Flavobacteriales</taxon>
        <taxon>Flavobacteriaceae</taxon>
    </lineage>
</organism>